<keyword evidence="11" id="KW-1185">Reference proteome</keyword>
<dbReference type="Proteomes" id="UP000233766">
    <property type="component" value="Unassembled WGS sequence"/>
</dbReference>
<sequence>MTASEQTATKKMPLLTLSAMVVGSMVGAGVFSLPRNFGQATGGFGAIIAWTIAGTGMLMLAFVFQSLAVRKPDLDAGVYAYAKAGFGEYLGFFSAFGYWASACVGNVSYWVLIKSTLGQVLPIFGEGNTVPAVLLSTVCIWGFHFMVLRGVQEAAAINQIVTVAKLVPILVFIVVLLFFFDPGVFADNFWGGDAYSESLVEQVRSTMLVTVFVFLGIEGASVYSRYARKREDIGRATVLGFLSVLAIFASVTMVSFGIMPRDELAVAQQPSMSPVFESAVGTWGAWFISIGLIISVLGAYLAWTLMAAEVLFVAAKDRDMPSFLARVNAANVPVVAMIFTTVLIQIVLVTTLFSDDAFTFTLKLCSSLSLVPYLLAAAYALKLAYTRETYERIQPGDRTKELVIAFVATFYTAFMLVAAGLEFLLLSCIIYAPGTILFALTRREAGKRVFSPWEAVMFAAVALGAVIGIVGLATGAISI</sequence>
<evidence type="ECO:0000256" key="1">
    <source>
        <dbReference type="ARBA" id="ARBA00004651"/>
    </source>
</evidence>
<dbReference type="PIRSF" id="PIRSF006060">
    <property type="entry name" value="AA_transporter"/>
    <property type="match status" value="1"/>
</dbReference>
<comment type="subcellular location">
    <subcellularLocation>
        <location evidence="1">Cell membrane</location>
        <topology evidence="1">Multi-pass membrane protein</topology>
    </subcellularLocation>
</comment>
<comment type="similarity">
    <text evidence="2">Belongs to the amino acid-polyamine-organocation (APC) superfamily. Basic amino acid/polyamine antiporter (APA) (TC 2.A.3.2) family.</text>
</comment>
<feature type="transmembrane region" description="Helical" evidence="9">
    <location>
        <begin position="453"/>
        <end position="477"/>
    </location>
</feature>
<feature type="transmembrane region" description="Helical" evidence="9">
    <location>
        <begin position="132"/>
        <end position="151"/>
    </location>
</feature>
<dbReference type="Pfam" id="PF13520">
    <property type="entry name" value="AA_permease_2"/>
    <property type="match status" value="1"/>
</dbReference>
<evidence type="ECO:0000313" key="10">
    <source>
        <dbReference type="EMBL" id="PKV78158.1"/>
    </source>
</evidence>
<feature type="transmembrane region" description="Helical" evidence="9">
    <location>
        <begin position="163"/>
        <end position="185"/>
    </location>
</feature>
<name>A0A2N3V965_9NOCA</name>
<dbReference type="EMBL" id="PJMW01000002">
    <property type="protein sequence ID" value="PKV78158.1"/>
    <property type="molecule type" value="Genomic_DNA"/>
</dbReference>
<feature type="transmembrane region" description="Helical" evidence="9">
    <location>
        <begin position="360"/>
        <end position="381"/>
    </location>
</feature>
<reference evidence="10 11" key="1">
    <citation type="submission" date="2017-12" db="EMBL/GenBank/DDBJ databases">
        <title>Sequencing the genomes of 1000 Actinobacteria strains.</title>
        <authorList>
            <person name="Klenk H.-P."/>
        </authorList>
    </citation>
    <scope>NUCLEOTIDE SEQUENCE [LARGE SCALE GENOMIC DNA]</scope>
    <source>
        <strain evidence="10 11">DSM 44489</strain>
    </source>
</reference>
<comment type="caution">
    <text evidence="10">The sequence shown here is derived from an EMBL/GenBank/DDBJ whole genome shotgun (WGS) entry which is preliminary data.</text>
</comment>
<keyword evidence="5 9" id="KW-0812">Transmembrane</keyword>
<feature type="transmembrane region" description="Helical" evidence="9">
    <location>
        <begin position="238"/>
        <end position="260"/>
    </location>
</feature>
<evidence type="ECO:0000313" key="11">
    <source>
        <dbReference type="Proteomes" id="UP000233766"/>
    </source>
</evidence>
<dbReference type="GO" id="GO:0006865">
    <property type="term" value="P:amino acid transport"/>
    <property type="evidence" value="ECO:0007669"/>
    <property type="project" value="UniProtKB-KW"/>
</dbReference>
<dbReference type="GO" id="GO:0022857">
    <property type="term" value="F:transmembrane transporter activity"/>
    <property type="evidence" value="ECO:0007669"/>
    <property type="project" value="InterPro"/>
</dbReference>
<accession>A0A2N3V965</accession>
<organism evidence="10 11">
    <name type="scientific">Nocardia fluminea</name>
    <dbReference type="NCBI Taxonomy" id="134984"/>
    <lineage>
        <taxon>Bacteria</taxon>
        <taxon>Bacillati</taxon>
        <taxon>Actinomycetota</taxon>
        <taxon>Actinomycetes</taxon>
        <taxon>Mycobacteriales</taxon>
        <taxon>Nocardiaceae</taxon>
        <taxon>Nocardia</taxon>
    </lineage>
</organism>
<feature type="transmembrane region" description="Helical" evidence="9">
    <location>
        <begin position="43"/>
        <end position="68"/>
    </location>
</feature>
<dbReference type="RefSeq" id="WP_101464662.1">
    <property type="nucleotide sequence ID" value="NZ_PJMW01000002.1"/>
</dbReference>
<feature type="transmembrane region" description="Helical" evidence="9">
    <location>
        <begin position="424"/>
        <end position="441"/>
    </location>
</feature>
<dbReference type="InterPro" id="IPR002293">
    <property type="entry name" value="AA/rel_permease1"/>
</dbReference>
<dbReference type="PANTHER" id="PTHR42770">
    <property type="entry name" value="AMINO ACID TRANSPORTER-RELATED"/>
    <property type="match status" value="1"/>
</dbReference>
<dbReference type="GO" id="GO:0005886">
    <property type="term" value="C:plasma membrane"/>
    <property type="evidence" value="ECO:0007669"/>
    <property type="project" value="UniProtKB-SubCell"/>
</dbReference>
<evidence type="ECO:0000256" key="3">
    <source>
        <dbReference type="ARBA" id="ARBA00022448"/>
    </source>
</evidence>
<dbReference type="InterPro" id="IPR004754">
    <property type="entry name" value="Amino_acid_antiprt"/>
</dbReference>
<keyword evidence="6" id="KW-0029">Amino-acid transport</keyword>
<evidence type="ECO:0000256" key="8">
    <source>
        <dbReference type="ARBA" id="ARBA00023136"/>
    </source>
</evidence>
<proteinExistence type="inferred from homology"/>
<dbReference type="PANTHER" id="PTHR42770:SF4">
    <property type="entry name" value="ARGININE_ORNITHINE ANTIPORTER-RELATED"/>
    <property type="match status" value="1"/>
</dbReference>
<dbReference type="InterPro" id="IPR050367">
    <property type="entry name" value="APC_superfamily"/>
</dbReference>
<evidence type="ECO:0000256" key="2">
    <source>
        <dbReference type="ARBA" id="ARBA00008220"/>
    </source>
</evidence>
<keyword evidence="3" id="KW-0813">Transport</keyword>
<dbReference type="AlphaFoldDB" id="A0A2N3V965"/>
<evidence type="ECO:0000256" key="5">
    <source>
        <dbReference type="ARBA" id="ARBA00022692"/>
    </source>
</evidence>
<feature type="transmembrane region" description="Helical" evidence="9">
    <location>
        <begin position="334"/>
        <end position="354"/>
    </location>
</feature>
<gene>
    <name evidence="10" type="ORF">ATK86_2520</name>
</gene>
<feature type="transmembrane region" description="Helical" evidence="9">
    <location>
        <begin position="402"/>
        <end position="418"/>
    </location>
</feature>
<feature type="transmembrane region" description="Helical" evidence="9">
    <location>
        <begin position="89"/>
        <end position="112"/>
    </location>
</feature>
<dbReference type="Gene3D" id="1.20.1740.10">
    <property type="entry name" value="Amino acid/polyamine transporter I"/>
    <property type="match status" value="1"/>
</dbReference>
<keyword evidence="4" id="KW-1003">Cell membrane</keyword>
<evidence type="ECO:0000256" key="7">
    <source>
        <dbReference type="ARBA" id="ARBA00022989"/>
    </source>
</evidence>
<evidence type="ECO:0000256" key="6">
    <source>
        <dbReference type="ARBA" id="ARBA00022970"/>
    </source>
</evidence>
<feature type="transmembrane region" description="Helical" evidence="9">
    <location>
        <begin position="280"/>
        <end position="313"/>
    </location>
</feature>
<dbReference type="OrthoDB" id="3185104at2"/>
<dbReference type="NCBIfam" id="TIGR00905">
    <property type="entry name" value="2A0302"/>
    <property type="match status" value="1"/>
</dbReference>
<evidence type="ECO:0000256" key="9">
    <source>
        <dbReference type="SAM" id="Phobius"/>
    </source>
</evidence>
<keyword evidence="8 9" id="KW-0472">Membrane</keyword>
<feature type="transmembrane region" description="Helical" evidence="9">
    <location>
        <begin position="205"/>
        <end position="226"/>
    </location>
</feature>
<feature type="transmembrane region" description="Helical" evidence="9">
    <location>
        <begin position="12"/>
        <end position="31"/>
    </location>
</feature>
<evidence type="ECO:0000256" key="4">
    <source>
        <dbReference type="ARBA" id="ARBA00022475"/>
    </source>
</evidence>
<protein>
    <submittedName>
        <fullName evidence="10">Arginine:ornithine antiporter (APA family)</fullName>
    </submittedName>
</protein>
<keyword evidence="7 9" id="KW-1133">Transmembrane helix</keyword>